<protein>
    <submittedName>
        <fullName evidence="1">Uncharacterized protein</fullName>
    </submittedName>
</protein>
<dbReference type="VEuPathDB" id="TriTrypDB:BSAL_10655"/>
<dbReference type="Proteomes" id="UP000051952">
    <property type="component" value="Unassembled WGS sequence"/>
</dbReference>
<reference evidence="2" key="1">
    <citation type="submission" date="2015-09" db="EMBL/GenBank/DDBJ databases">
        <authorList>
            <consortium name="Pathogen Informatics"/>
        </authorList>
    </citation>
    <scope>NUCLEOTIDE SEQUENCE [LARGE SCALE GENOMIC DNA]</scope>
    <source>
        <strain evidence="2">Lake Konstanz</strain>
    </source>
</reference>
<organism evidence="1 2">
    <name type="scientific">Bodo saltans</name>
    <name type="common">Flagellated protozoan</name>
    <dbReference type="NCBI Taxonomy" id="75058"/>
    <lineage>
        <taxon>Eukaryota</taxon>
        <taxon>Discoba</taxon>
        <taxon>Euglenozoa</taxon>
        <taxon>Kinetoplastea</taxon>
        <taxon>Metakinetoplastina</taxon>
        <taxon>Eubodonida</taxon>
        <taxon>Bodonidae</taxon>
        <taxon>Bodo</taxon>
    </lineage>
</organism>
<proteinExistence type="predicted"/>
<sequence length="145" mass="15906">MSRSVVSVHEDLLRSIAENGALPEGRQWAEDVQPIIVQAVKDALDEAFEAFRENVKDAGASSNGLVPPTTTTAFDHSEESFQSESSYIVEQLTMCNSRPLFTLQRLTELLLGQDALFRTARGGTLLRADVLQTAIRKCVLVSALQ</sequence>
<dbReference type="AlphaFoldDB" id="A0A0S4KJP2"/>
<name>A0A0S4KJP2_BODSA</name>
<accession>A0A0S4KJP2</accession>
<keyword evidence="2" id="KW-1185">Reference proteome</keyword>
<dbReference type="EMBL" id="CYKH01001539">
    <property type="protein sequence ID" value="CUI14681.1"/>
    <property type="molecule type" value="Genomic_DNA"/>
</dbReference>
<evidence type="ECO:0000313" key="2">
    <source>
        <dbReference type="Proteomes" id="UP000051952"/>
    </source>
</evidence>
<gene>
    <name evidence="1" type="ORF">BSAL_10655</name>
</gene>
<evidence type="ECO:0000313" key="1">
    <source>
        <dbReference type="EMBL" id="CUI14681.1"/>
    </source>
</evidence>